<evidence type="ECO:0000256" key="1">
    <source>
        <dbReference type="SAM" id="MobiDB-lite"/>
    </source>
</evidence>
<protein>
    <submittedName>
        <fullName evidence="2">Uncharacterized protein</fullName>
    </submittedName>
</protein>
<feature type="compositionally biased region" description="Acidic residues" evidence="1">
    <location>
        <begin position="279"/>
        <end position="369"/>
    </location>
</feature>
<keyword evidence="3" id="KW-1185">Reference proteome</keyword>
<sequence>MKAKNTATMLGALVLLLGCTDVSVDNGQQTSTAAKDSAQAAIVEKPDKPLGPDRHDYKSAYTSLQKAVAADDKAAASKLVSYPLVVSQGAVQKTVATPGQFVAEYDTIITPAVREVIVEHDFDTVVANRYDRSDDANMFMTGALLGAVAEGVARSWGRRHSTSNNHYYQGYADYYYDGCHGVGCLVDPPPPVSTYDDYAGCHGEGCLVDDPDATPDYPTKPDAFITDDPPEPGQTTFSDDSPPEPGQTTFSDDSPPEPGQTTFFDDGSDEPLEPGQTEFSDDSGDDSDGVESTSDDDSDADDTDDGNLDDASDDDSDADDVDDGSLDDTSDDDSDADDADDGSLDDTSDDDSDADDTDDSSFDDSSEDD</sequence>
<reference evidence="2 3" key="1">
    <citation type="submission" date="2024-07" db="EMBL/GenBank/DDBJ databases">
        <title>Luteimonas salilacus sp. nov., isolated from the shore soil of Salt Lake in Tibet of China.</title>
        <authorList>
            <person name="Zhang X."/>
            <person name="Li A."/>
        </authorList>
    </citation>
    <scope>NUCLEOTIDE SEQUENCE [LARGE SCALE GENOMIC DNA]</scope>
    <source>
        <strain evidence="2 3">B3-2-R+30</strain>
    </source>
</reference>
<comment type="caution">
    <text evidence="2">The sequence shown here is derived from an EMBL/GenBank/DDBJ whole genome shotgun (WGS) entry which is preliminary data.</text>
</comment>
<dbReference type="PROSITE" id="PS51257">
    <property type="entry name" value="PROKAR_LIPOPROTEIN"/>
    <property type="match status" value="1"/>
</dbReference>
<proteinExistence type="predicted"/>
<dbReference type="RefSeq" id="WP_370565390.1">
    <property type="nucleotide sequence ID" value="NZ_JBFWIB010000016.1"/>
</dbReference>
<feature type="region of interest" description="Disordered" evidence="1">
    <location>
        <begin position="209"/>
        <end position="369"/>
    </location>
</feature>
<gene>
    <name evidence="2" type="ORF">AB6713_16080</name>
</gene>
<organism evidence="2 3">
    <name type="scientific">Luteimonas salinilitoris</name>
    <dbReference type="NCBI Taxonomy" id="3237697"/>
    <lineage>
        <taxon>Bacteria</taxon>
        <taxon>Pseudomonadati</taxon>
        <taxon>Pseudomonadota</taxon>
        <taxon>Gammaproteobacteria</taxon>
        <taxon>Lysobacterales</taxon>
        <taxon>Lysobacteraceae</taxon>
        <taxon>Luteimonas</taxon>
    </lineage>
</organism>
<name>A0ABV4HXM8_9GAMM</name>
<dbReference type="Proteomes" id="UP001566331">
    <property type="component" value="Unassembled WGS sequence"/>
</dbReference>
<dbReference type="EMBL" id="JBFWIC010000027">
    <property type="protein sequence ID" value="MEZ0476119.1"/>
    <property type="molecule type" value="Genomic_DNA"/>
</dbReference>
<evidence type="ECO:0000313" key="3">
    <source>
        <dbReference type="Proteomes" id="UP001566331"/>
    </source>
</evidence>
<evidence type="ECO:0000313" key="2">
    <source>
        <dbReference type="EMBL" id="MEZ0476119.1"/>
    </source>
</evidence>
<accession>A0ABV4HXM8</accession>